<accession>A0A4U2YRY3</accession>
<dbReference type="Pfam" id="PF13847">
    <property type="entry name" value="Methyltransf_31"/>
    <property type="match status" value="1"/>
</dbReference>
<dbReference type="PANTHER" id="PTHR43591:SF24">
    <property type="entry name" value="2-METHOXY-6-POLYPRENYL-1,4-BENZOQUINOL METHYLASE, MITOCHONDRIAL"/>
    <property type="match status" value="1"/>
</dbReference>
<protein>
    <submittedName>
        <fullName evidence="2">Class I SAM-dependent methyltransferase</fullName>
    </submittedName>
</protein>
<keyword evidence="2" id="KW-0808">Transferase</keyword>
<feature type="domain" description="Methyltransferase" evidence="1">
    <location>
        <begin position="38"/>
        <end position="152"/>
    </location>
</feature>
<dbReference type="GO" id="GO:0008168">
    <property type="term" value="F:methyltransferase activity"/>
    <property type="evidence" value="ECO:0007669"/>
    <property type="project" value="UniProtKB-KW"/>
</dbReference>
<proteinExistence type="predicted"/>
<dbReference type="InterPro" id="IPR025714">
    <property type="entry name" value="Methyltranfer_dom"/>
</dbReference>
<organism evidence="2 3">
    <name type="scientific">Nocardioides jishulii</name>
    <dbReference type="NCBI Taxonomy" id="2575440"/>
    <lineage>
        <taxon>Bacteria</taxon>
        <taxon>Bacillati</taxon>
        <taxon>Actinomycetota</taxon>
        <taxon>Actinomycetes</taxon>
        <taxon>Propionibacteriales</taxon>
        <taxon>Nocardioidaceae</taxon>
        <taxon>Nocardioides</taxon>
    </lineage>
</organism>
<evidence type="ECO:0000313" key="3">
    <source>
        <dbReference type="Proteomes" id="UP000307808"/>
    </source>
</evidence>
<gene>
    <name evidence="2" type="ORF">FC770_03180</name>
</gene>
<dbReference type="InterPro" id="IPR029063">
    <property type="entry name" value="SAM-dependent_MTases_sf"/>
</dbReference>
<dbReference type="Proteomes" id="UP000307808">
    <property type="component" value="Unassembled WGS sequence"/>
</dbReference>
<dbReference type="PANTHER" id="PTHR43591">
    <property type="entry name" value="METHYLTRANSFERASE"/>
    <property type="match status" value="1"/>
</dbReference>
<evidence type="ECO:0000313" key="2">
    <source>
        <dbReference type="EMBL" id="TKI64179.1"/>
    </source>
</evidence>
<reference evidence="2 3" key="1">
    <citation type="submission" date="2019-04" db="EMBL/GenBank/DDBJ databases">
        <authorList>
            <person name="Dong K."/>
        </authorList>
    </citation>
    <scope>NUCLEOTIDE SEQUENCE [LARGE SCALE GENOMIC DNA]</scope>
    <source>
        <strain evidence="3">dk3543</strain>
    </source>
</reference>
<sequence length="271" mass="29421">MTRPADENYLHGHHASVLAAHGARTAENSAAHLLPHLSSGTTLLDVGFGPGSITAGLARIVAPGQVVGIEAAPDALAAAQALMEERGVDNVALRTGSVYELPFEDGSFDVVHCHQVLQYLTDPPAALREMARVARRVVAVREVDYAVMHWHPANPGMSDWLECYRRIARDNGGEPDAARHLRAWSNAAGLPALGEVSVDATTWTYASPEVTRWWGDVQSARILESEQNAKLRALGLDDDRIAAMAADWRAWGEHPDAYFSMVHGELLLLKE</sequence>
<evidence type="ECO:0000259" key="1">
    <source>
        <dbReference type="Pfam" id="PF13847"/>
    </source>
</evidence>
<dbReference type="CDD" id="cd02440">
    <property type="entry name" value="AdoMet_MTases"/>
    <property type="match status" value="1"/>
</dbReference>
<dbReference type="SUPFAM" id="SSF53335">
    <property type="entry name" value="S-adenosyl-L-methionine-dependent methyltransferases"/>
    <property type="match status" value="1"/>
</dbReference>
<dbReference type="EMBL" id="SZPY01000001">
    <property type="protein sequence ID" value="TKI64179.1"/>
    <property type="molecule type" value="Genomic_DNA"/>
</dbReference>
<dbReference type="AlphaFoldDB" id="A0A4U2YRY3"/>
<keyword evidence="2" id="KW-0489">Methyltransferase</keyword>
<comment type="caution">
    <text evidence="2">The sequence shown here is derived from an EMBL/GenBank/DDBJ whole genome shotgun (WGS) entry which is preliminary data.</text>
</comment>
<dbReference type="GO" id="GO:0032259">
    <property type="term" value="P:methylation"/>
    <property type="evidence" value="ECO:0007669"/>
    <property type="project" value="UniProtKB-KW"/>
</dbReference>
<keyword evidence="3" id="KW-1185">Reference proteome</keyword>
<name>A0A4U2YRY3_9ACTN</name>
<dbReference type="Gene3D" id="3.40.50.150">
    <property type="entry name" value="Vaccinia Virus protein VP39"/>
    <property type="match status" value="1"/>
</dbReference>
<dbReference type="RefSeq" id="WP_137064639.1">
    <property type="nucleotide sequence ID" value="NZ_CP040748.1"/>
</dbReference>
<dbReference type="OrthoDB" id="9795634at2"/>